<dbReference type="CDD" id="cd16936">
    <property type="entry name" value="HATPase_RsbW-like"/>
    <property type="match status" value="1"/>
</dbReference>
<evidence type="ECO:0000313" key="4">
    <source>
        <dbReference type="EMBL" id="TMR00824.1"/>
    </source>
</evidence>
<keyword evidence="1" id="KW-0808">Transferase</keyword>
<keyword evidence="1" id="KW-0723">Serine/threonine-protein kinase</keyword>
<dbReference type="InterPro" id="IPR036890">
    <property type="entry name" value="HATPase_C_sf"/>
</dbReference>
<sequence>MACRRASFGTPAPLGGTDETSSTLTRNRPGRPGNGVQASGGTDDPRCLRTGSKTAVCPAGRALDRKAVPARGTWQGRAIGRHGGAGHAGAAAPGAVVVMDCGPTGSDAVPDAGLEVRCPAVRTVPGQVRTLVELRLASWDLAVLRDDLTLIASELVTNAIRHRPGREIRVRLTREARGVLLAVWDSSDALPMRKRTTETMAGDVAPDAAALEPEGEDETGGRGLPIVEMLSTECGVTVTDPRGKWVWARVDA</sequence>
<dbReference type="AlphaFoldDB" id="A0A5C4JC44"/>
<dbReference type="GO" id="GO:0004674">
    <property type="term" value="F:protein serine/threonine kinase activity"/>
    <property type="evidence" value="ECO:0007669"/>
    <property type="project" value="UniProtKB-KW"/>
</dbReference>
<comment type="caution">
    <text evidence="4">The sequence shown here is derived from an EMBL/GenBank/DDBJ whole genome shotgun (WGS) entry which is preliminary data.</text>
</comment>
<dbReference type="GO" id="GO:0005524">
    <property type="term" value="F:ATP binding"/>
    <property type="evidence" value="ECO:0007669"/>
    <property type="project" value="UniProtKB-KW"/>
</dbReference>
<dbReference type="OrthoDB" id="3474613at2"/>
<protein>
    <submittedName>
        <fullName evidence="4">ATP-binding protein</fullName>
    </submittedName>
</protein>
<dbReference type="PANTHER" id="PTHR35526:SF3">
    <property type="entry name" value="ANTI-SIGMA-F FACTOR RSBW"/>
    <property type="match status" value="1"/>
</dbReference>
<keyword evidence="4" id="KW-0547">Nucleotide-binding</keyword>
<proteinExistence type="predicted"/>
<dbReference type="Pfam" id="PF13581">
    <property type="entry name" value="HATPase_c_2"/>
    <property type="match status" value="1"/>
</dbReference>
<organism evidence="4 5">
    <name type="scientific">Actinomadura soli</name>
    <dbReference type="NCBI Taxonomy" id="2508997"/>
    <lineage>
        <taxon>Bacteria</taxon>
        <taxon>Bacillati</taxon>
        <taxon>Actinomycetota</taxon>
        <taxon>Actinomycetes</taxon>
        <taxon>Streptosporangiales</taxon>
        <taxon>Thermomonosporaceae</taxon>
        <taxon>Actinomadura</taxon>
    </lineage>
</organism>
<feature type="region of interest" description="Disordered" evidence="2">
    <location>
        <begin position="1"/>
        <end position="52"/>
    </location>
</feature>
<reference evidence="4 5" key="1">
    <citation type="submission" date="2019-05" db="EMBL/GenBank/DDBJ databases">
        <title>Draft genome sequence of Actinomadura sp. 14C53.</title>
        <authorList>
            <person name="Saricaoglu S."/>
            <person name="Isik K."/>
        </authorList>
    </citation>
    <scope>NUCLEOTIDE SEQUENCE [LARGE SCALE GENOMIC DNA]</scope>
    <source>
        <strain evidence="4 5">14C53</strain>
    </source>
</reference>
<evidence type="ECO:0000256" key="1">
    <source>
        <dbReference type="ARBA" id="ARBA00022527"/>
    </source>
</evidence>
<keyword evidence="5" id="KW-1185">Reference proteome</keyword>
<dbReference type="SUPFAM" id="SSF55874">
    <property type="entry name" value="ATPase domain of HSP90 chaperone/DNA topoisomerase II/histidine kinase"/>
    <property type="match status" value="1"/>
</dbReference>
<evidence type="ECO:0000256" key="2">
    <source>
        <dbReference type="SAM" id="MobiDB-lite"/>
    </source>
</evidence>
<gene>
    <name evidence="4" type="ORF">ETD83_15655</name>
</gene>
<evidence type="ECO:0000259" key="3">
    <source>
        <dbReference type="Pfam" id="PF13581"/>
    </source>
</evidence>
<accession>A0A5C4JC44</accession>
<dbReference type="Gene3D" id="3.30.565.10">
    <property type="entry name" value="Histidine kinase-like ATPase, C-terminal domain"/>
    <property type="match status" value="1"/>
</dbReference>
<dbReference type="PANTHER" id="PTHR35526">
    <property type="entry name" value="ANTI-SIGMA-F FACTOR RSBW-RELATED"/>
    <property type="match status" value="1"/>
</dbReference>
<dbReference type="InterPro" id="IPR050267">
    <property type="entry name" value="Anti-sigma-factor_SerPK"/>
</dbReference>
<dbReference type="Proteomes" id="UP000309174">
    <property type="component" value="Unassembled WGS sequence"/>
</dbReference>
<feature type="domain" description="Histidine kinase/HSP90-like ATPase" evidence="3">
    <location>
        <begin position="143"/>
        <end position="249"/>
    </location>
</feature>
<keyword evidence="4" id="KW-0067">ATP-binding</keyword>
<keyword evidence="1" id="KW-0418">Kinase</keyword>
<name>A0A5C4JC44_9ACTN</name>
<evidence type="ECO:0000313" key="5">
    <source>
        <dbReference type="Proteomes" id="UP000309174"/>
    </source>
</evidence>
<dbReference type="EMBL" id="VCKW01000069">
    <property type="protein sequence ID" value="TMR00824.1"/>
    <property type="molecule type" value="Genomic_DNA"/>
</dbReference>
<dbReference type="InterPro" id="IPR003594">
    <property type="entry name" value="HATPase_dom"/>
</dbReference>